<sequence>MKGKTLLIVTVTGLLTFILGWFLHGAMRPIYQTKDTQMIQGFIDTVSHADTIKSNSFAHAVSGHFILTESNCAGLNFINNDIVLWTNEIACNDPDTLKIRWLSDSTFMTRSTLRIDKSCPPRVDIYKVVSFDRKHLTLKSIWTGWNEAKDENLELIKQPN</sequence>
<organism evidence="3 4">
    <name type="scientific">Panacibacter microcysteis</name>
    <dbReference type="NCBI Taxonomy" id="2793269"/>
    <lineage>
        <taxon>Bacteria</taxon>
        <taxon>Pseudomonadati</taxon>
        <taxon>Bacteroidota</taxon>
        <taxon>Chitinophagia</taxon>
        <taxon>Chitinophagales</taxon>
        <taxon>Chitinophagaceae</taxon>
        <taxon>Panacibacter</taxon>
    </lineage>
</organism>
<dbReference type="RefSeq" id="WP_196992906.1">
    <property type="nucleotide sequence ID" value="NZ_JADWYR010000006.1"/>
</dbReference>
<dbReference type="EMBL" id="JADWYR010000006">
    <property type="protein sequence ID" value="MBG9378803.1"/>
    <property type="molecule type" value="Genomic_DNA"/>
</dbReference>
<evidence type="ECO:0000313" key="2">
    <source>
        <dbReference type="EMBL" id="MBG9378800.1"/>
    </source>
</evidence>
<dbReference type="AlphaFoldDB" id="A0A931MEA0"/>
<keyword evidence="1" id="KW-1133">Transmembrane helix</keyword>
<accession>A0A931MEA0</accession>
<keyword evidence="1" id="KW-0472">Membrane</keyword>
<gene>
    <name evidence="2" type="ORF">I5907_21385</name>
    <name evidence="3" type="ORF">I5907_21400</name>
</gene>
<name>A0A931MEA0_9BACT</name>
<keyword evidence="4" id="KW-1185">Reference proteome</keyword>
<evidence type="ECO:0000256" key="1">
    <source>
        <dbReference type="SAM" id="Phobius"/>
    </source>
</evidence>
<comment type="caution">
    <text evidence="3">The sequence shown here is derived from an EMBL/GenBank/DDBJ whole genome shotgun (WGS) entry which is preliminary data.</text>
</comment>
<keyword evidence="1" id="KW-0812">Transmembrane</keyword>
<dbReference type="EMBL" id="JADWYR010000006">
    <property type="protein sequence ID" value="MBG9378800.1"/>
    <property type="molecule type" value="Genomic_DNA"/>
</dbReference>
<dbReference type="Proteomes" id="UP000628448">
    <property type="component" value="Unassembled WGS sequence"/>
</dbReference>
<protein>
    <submittedName>
        <fullName evidence="3">Uncharacterized protein</fullName>
    </submittedName>
</protein>
<proteinExistence type="predicted"/>
<reference evidence="3" key="1">
    <citation type="submission" date="2020-11" db="EMBL/GenBank/DDBJ databases">
        <title>Bacterial whole genome sequence for Panacibacter sp. DH6.</title>
        <authorList>
            <person name="Le V."/>
            <person name="Ko S."/>
            <person name="Ahn C.-Y."/>
            <person name="Oh H.-M."/>
        </authorList>
    </citation>
    <scope>NUCLEOTIDE SEQUENCE</scope>
    <source>
        <strain evidence="3">DH6</strain>
    </source>
</reference>
<feature type="transmembrane region" description="Helical" evidence="1">
    <location>
        <begin position="6"/>
        <end position="24"/>
    </location>
</feature>
<evidence type="ECO:0000313" key="4">
    <source>
        <dbReference type="Proteomes" id="UP000628448"/>
    </source>
</evidence>
<evidence type="ECO:0000313" key="3">
    <source>
        <dbReference type="EMBL" id="MBG9378803.1"/>
    </source>
</evidence>